<dbReference type="Pfam" id="PF00188">
    <property type="entry name" value="CAP"/>
    <property type="match status" value="1"/>
</dbReference>
<feature type="signal peptide" evidence="2">
    <location>
        <begin position="1"/>
        <end position="24"/>
    </location>
</feature>
<dbReference type="PANTHER" id="PTHR10334">
    <property type="entry name" value="CYSTEINE-RICH SECRETORY PROTEIN-RELATED"/>
    <property type="match status" value="1"/>
</dbReference>
<dbReference type="InterPro" id="IPR014044">
    <property type="entry name" value="CAP_dom"/>
</dbReference>
<evidence type="ECO:0000313" key="4">
    <source>
        <dbReference type="EMBL" id="WML89150.1"/>
    </source>
</evidence>
<accession>A0ABY9MP48</accession>
<evidence type="ECO:0000256" key="2">
    <source>
        <dbReference type="SAM" id="SignalP"/>
    </source>
</evidence>
<dbReference type="PROSITE" id="PS51257">
    <property type="entry name" value="PROKAR_LIPOPROTEIN"/>
    <property type="match status" value="1"/>
</dbReference>
<dbReference type="PRINTS" id="PR00837">
    <property type="entry name" value="V5TPXLIKE"/>
</dbReference>
<evidence type="ECO:0000256" key="1">
    <source>
        <dbReference type="SAM" id="MobiDB-lite"/>
    </source>
</evidence>
<keyword evidence="2" id="KW-0732">Signal</keyword>
<protein>
    <submittedName>
        <fullName evidence="4">CAP domain-containing protein</fullName>
    </submittedName>
</protein>
<dbReference type="InterPro" id="IPR035940">
    <property type="entry name" value="CAP_sf"/>
</dbReference>
<gene>
    <name evidence="4" type="ORF">RCF98_09195</name>
</gene>
<feature type="chain" id="PRO_5045780537" evidence="2">
    <location>
        <begin position="25"/>
        <end position="200"/>
    </location>
</feature>
<dbReference type="InterPro" id="IPR001283">
    <property type="entry name" value="CRISP-related"/>
</dbReference>
<feature type="compositionally biased region" description="Low complexity" evidence="1">
    <location>
        <begin position="18"/>
        <end position="47"/>
    </location>
</feature>
<reference evidence="4 5" key="1">
    <citation type="submission" date="2023-08" db="EMBL/GenBank/DDBJ databases">
        <title>New molecular markers tilS and rpoB for phylogenetic and monitoring studies of the genus Thiothrix biodiversity.</title>
        <authorList>
            <person name="Ravin N.V."/>
            <person name="Smolyakov D."/>
            <person name="Markov N.D."/>
            <person name="Beletsky A.V."/>
            <person name="Mardanov A.V."/>
            <person name="Rudenko T.S."/>
            <person name="Grabovich M.Y."/>
        </authorList>
    </citation>
    <scope>NUCLEOTIDE SEQUENCE [LARGE SCALE GENOMIC DNA]</scope>
    <source>
        <strain evidence="4 5">MK1</strain>
    </source>
</reference>
<dbReference type="EMBL" id="CP133218">
    <property type="protein sequence ID" value="WML89150.1"/>
    <property type="molecule type" value="Genomic_DNA"/>
</dbReference>
<organism evidence="4 5">
    <name type="scientific">Thiothrix lacustris</name>
    <dbReference type="NCBI Taxonomy" id="525917"/>
    <lineage>
        <taxon>Bacteria</taxon>
        <taxon>Pseudomonadati</taxon>
        <taxon>Pseudomonadota</taxon>
        <taxon>Gammaproteobacteria</taxon>
        <taxon>Thiotrichales</taxon>
        <taxon>Thiotrichaceae</taxon>
        <taxon>Thiothrix</taxon>
    </lineage>
</organism>
<name>A0ABY9MP48_9GAMM</name>
<dbReference type="Gene3D" id="3.40.33.10">
    <property type="entry name" value="CAP"/>
    <property type="match status" value="1"/>
</dbReference>
<evidence type="ECO:0000259" key="3">
    <source>
        <dbReference type="SMART" id="SM00198"/>
    </source>
</evidence>
<proteinExistence type="predicted"/>
<keyword evidence="5" id="KW-1185">Reference proteome</keyword>
<dbReference type="PROSITE" id="PS01009">
    <property type="entry name" value="CRISP_1"/>
    <property type="match status" value="1"/>
</dbReference>
<dbReference type="SMART" id="SM00198">
    <property type="entry name" value="SCP"/>
    <property type="match status" value="1"/>
</dbReference>
<feature type="region of interest" description="Disordered" evidence="1">
    <location>
        <begin position="18"/>
        <end position="49"/>
    </location>
</feature>
<dbReference type="SUPFAM" id="SSF55797">
    <property type="entry name" value="PR-1-like"/>
    <property type="match status" value="1"/>
</dbReference>
<dbReference type="RefSeq" id="WP_228291409.1">
    <property type="nucleotide sequence ID" value="NZ_CP133218.1"/>
</dbReference>
<feature type="domain" description="SCP" evidence="3">
    <location>
        <begin position="46"/>
        <end position="196"/>
    </location>
</feature>
<sequence>MRNIAMLSLTLLLTACGGSSSSSTSPPVATTATASTTPLSPASEPESMTGMLETHNQVRADVAVLPLTWSSTMSSYAQEWATHLANENGCQMQHRSAAGMNTLGVGENLFWASPLTSTNSPPTLQAITPTYVANDWSSEKIDYNYDTNTCTDGKICGHYTQIVWKNTTEVGCAMAICPDNGQIWVCNYNPPGNYTGQKPY</sequence>
<dbReference type="Proteomes" id="UP001236657">
    <property type="component" value="Chromosome"/>
</dbReference>
<dbReference type="InterPro" id="IPR018244">
    <property type="entry name" value="Allrgn_V5/Tpx1_CS"/>
</dbReference>
<evidence type="ECO:0000313" key="5">
    <source>
        <dbReference type="Proteomes" id="UP001236657"/>
    </source>
</evidence>